<dbReference type="EMBL" id="LR746272">
    <property type="protein sequence ID" value="CAA7402201.1"/>
    <property type="molecule type" value="Genomic_DNA"/>
</dbReference>
<dbReference type="AlphaFoldDB" id="A0A7I8J7S5"/>
<evidence type="ECO:0000313" key="4">
    <source>
        <dbReference type="Proteomes" id="UP000663760"/>
    </source>
</evidence>
<dbReference type="EMBL" id="LR743596">
    <property type="protein sequence ID" value="CAA2626142.1"/>
    <property type="molecule type" value="Genomic_DNA"/>
</dbReference>
<organism evidence="2">
    <name type="scientific">Spirodela intermedia</name>
    <name type="common">Intermediate duckweed</name>
    <dbReference type="NCBI Taxonomy" id="51605"/>
    <lineage>
        <taxon>Eukaryota</taxon>
        <taxon>Viridiplantae</taxon>
        <taxon>Streptophyta</taxon>
        <taxon>Embryophyta</taxon>
        <taxon>Tracheophyta</taxon>
        <taxon>Spermatophyta</taxon>
        <taxon>Magnoliopsida</taxon>
        <taxon>Liliopsida</taxon>
        <taxon>Araceae</taxon>
        <taxon>Lemnoideae</taxon>
        <taxon>Spirodela</taxon>
    </lineage>
</organism>
<accession>A0A7I8J7S5</accession>
<evidence type="ECO:0000313" key="2">
    <source>
        <dbReference type="EMBL" id="CAA2626142.1"/>
    </source>
</evidence>
<evidence type="ECO:0000313" key="3">
    <source>
        <dbReference type="EMBL" id="CAA7402201.1"/>
    </source>
</evidence>
<name>A0A7I8J7S5_SPIIN</name>
<protein>
    <submittedName>
        <fullName evidence="2">Uncharacterized protein</fullName>
    </submittedName>
</protein>
<keyword evidence="4" id="KW-1185">Reference proteome</keyword>
<proteinExistence type="predicted"/>
<reference evidence="2" key="1">
    <citation type="submission" date="2019-12" db="EMBL/GenBank/DDBJ databases">
        <authorList>
            <person name="Scholz U."/>
            <person name="Mascher M."/>
            <person name="Fiebig A."/>
        </authorList>
    </citation>
    <scope>NUCLEOTIDE SEQUENCE</scope>
</reference>
<evidence type="ECO:0000256" key="1">
    <source>
        <dbReference type="SAM" id="MobiDB-lite"/>
    </source>
</evidence>
<feature type="compositionally biased region" description="Low complexity" evidence="1">
    <location>
        <begin position="64"/>
        <end position="73"/>
    </location>
</feature>
<feature type="compositionally biased region" description="Basic and acidic residues" evidence="1">
    <location>
        <begin position="74"/>
        <end position="85"/>
    </location>
</feature>
<feature type="region of interest" description="Disordered" evidence="1">
    <location>
        <begin position="53"/>
        <end position="93"/>
    </location>
</feature>
<sequence length="145" mass="16093">MTADHVDAPVKNTQNEIGSSLNHPFFFRQNPCPLQPLNMGAVQGHRKVGVEPLVGTGRRWRRIPSPSKPSAEAAEAKRERGKDENGDGGVPDILHTGVIRRIGAWRPFGAAFRPFSLEFELQSMRSQKRKLRERGIETGKTTIVG</sequence>
<dbReference type="Proteomes" id="UP000663760">
    <property type="component" value="Chromosome 9"/>
</dbReference>
<gene>
    <name evidence="2" type="ORF">SI7747_09011852</name>
    <name evidence="3" type="ORF">SI8410_09012879</name>
</gene>